<dbReference type="InterPro" id="IPR028020">
    <property type="entry name" value="ASX_DEUBAD_dom"/>
</dbReference>
<dbReference type="PROSITE" id="PS51913">
    <property type="entry name" value="HTH_HARE"/>
    <property type="match status" value="1"/>
</dbReference>
<feature type="compositionally biased region" description="Basic and acidic residues" evidence="10">
    <location>
        <begin position="549"/>
        <end position="580"/>
    </location>
</feature>
<protein>
    <submittedName>
        <fullName evidence="13">ASXL transcriptional regulator 2</fullName>
    </submittedName>
</protein>
<dbReference type="GO" id="GO:0003682">
    <property type="term" value="F:chromatin binding"/>
    <property type="evidence" value="ECO:0007669"/>
    <property type="project" value="TreeGrafter"/>
</dbReference>
<feature type="compositionally biased region" description="Low complexity" evidence="10">
    <location>
        <begin position="223"/>
        <end position="237"/>
    </location>
</feature>
<feature type="domain" description="DEUBAD" evidence="12">
    <location>
        <begin position="276"/>
        <end position="385"/>
    </location>
</feature>
<dbReference type="Pfam" id="PF13922">
    <property type="entry name" value="PHD_3"/>
    <property type="match status" value="1"/>
</dbReference>
<dbReference type="PROSITE" id="PS51916">
    <property type="entry name" value="DEUBAD"/>
    <property type="match status" value="1"/>
</dbReference>
<feature type="region of interest" description="Disordered" evidence="10">
    <location>
        <begin position="90"/>
        <end position="258"/>
    </location>
</feature>
<dbReference type="GO" id="GO:0042975">
    <property type="term" value="F:peroxisome proliferator activated receptor binding"/>
    <property type="evidence" value="ECO:0007669"/>
    <property type="project" value="TreeGrafter"/>
</dbReference>
<dbReference type="GO" id="GO:0008270">
    <property type="term" value="F:zinc ion binding"/>
    <property type="evidence" value="ECO:0007669"/>
    <property type="project" value="UniProtKB-KW"/>
</dbReference>
<dbReference type="GO" id="GO:0045944">
    <property type="term" value="P:positive regulation of transcription by RNA polymerase II"/>
    <property type="evidence" value="ECO:0007669"/>
    <property type="project" value="TreeGrafter"/>
</dbReference>
<keyword evidence="9" id="KW-0539">Nucleus</keyword>
<dbReference type="Ensembl" id="ENSPCET00000023643.1">
    <property type="protein sequence ID" value="ENSPCEP00000022881.1"/>
    <property type="gene ID" value="ENSPCEG00000017432.1"/>
</dbReference>
<dbReference type="GO" id="GO:0003677">
    <property type="term" value="F:DNA binding"/>
    <property type="evidence" value="ECO:0007669"/>
    <property type="project" value="InterPro"/>
</dbReference>
<feature type="compositionally biased region" description="Basic and acidic residues" evidence="10">
    <location>
        <begin position="488"/>
        <end position="512"/>
    </location>
</feature>
<dbReference type="Pfam" id="PF05066">
    <property type="entry name" value="HARE-HTH"/>
    <property type="match status" value="1"/>
</dbReference>
<keyword evidence="14" id="KW-1185">Reference proteome</keyword>
<dbReference type="InterPro" id="IPR044867">
    <property type="entry name" value="DEUBAD_dom"/>
</dbReference>
<feature type="compositionally biased region" description="Polar residues" evidence="10">
    <location>
        <begin position="1203"/>
        <end position="1213"/>
    </location>
</feature>
<proteinExistence type="inferred from homology"/>
<evidence type="ECO:0000313" key="14">
    <source>
        <dbReference type="Proteomes" id="UP000694393"/>
    </source>
</evidence>
<keyword evidence="3" id="KW-0678">Repressor</keyword>
<evidence type="ECO:0000256" key="5">
    <source>
        <dbReference type="ARBA" id="ARBA00022771"/>
    </source>
</evidence>
<feature type="compositionally biased region" description="Basic residues" evidence="10">
    <location>
        <begin position="126"/>
        <end position="137"/>
    </location>
</feature>
<evidence type="ECO:0000256" key="9">
    <source>
        <dbReference type="ARBA" id="ARBA00023242"/>
    </source>
</evidence>
<dbReference type="PANTHER" id="PTHR13578:SF11">
    <property type="entry name" value="POLYCOMB GROUP PROTEIN ASXL2-RELATED"/>
    <property type="match status" value="1"/>
</dbReference>
<feature type="compositionally biased region" description="Basic and acidic residues" evidence="10">
    <location>
        <begin position="1177"/>
        <end position="1188"/>
    </location>
</feature>
<feature type="region of interest" description="Disordered" evidence="10">
    <location>
        <begin position="442"/>
        <end position="604"/>
    </location>
</feature>
<feature type="compositionally biased region" description="Low complexity" evidence="10">
    <location>
        <begin position="141"/>
        <end position="156"/>
    </location>
</feature>
<keyword evidence="4" id="KW-0479">Metal-binding</keyword>
<feature type="compositionally biased region" description="Polar residues" evidence="10">
    <location>
        <begin position="738"/>
        <end position="750"/>
    </location>
</feature>
<keyword evidence="5" id="KW-0863">Zinc-finger</keyword>
<evidence type="ECO:0000256" key="8">
    <source>
        <dbReference type="ARBA" id="ARBA00023163"/>
    </source>
</evidence>
<feature type="compositionally biased region" description="Acidic residues" evidence="10">
    <location>
        <begin position="1167"/>
        <end position="1176"/>
    </location>
</feature>
<feature type="compositionally biased region" description="Low complexity" evidence="10">
    <location>
        <begin position="107"/>
        <end position="119"/>
    </location>
</feature>
<comment type="subcellular location">
    <subcellularLocation>
        <location evidence="1">Nucleus</location>
    </subcellularLocation>
</comment>
<feature type="compositionally biased region" description="Basic and acidic residues" evidence="10">
    <location>
        <begin position="527"/>
        <end position="536"/>
    </location>
</feature>
<keyword evidence="6" id="KW-0862">Zinc</keyword>
<reference evidence="13" key="2">
    <citation type="submission" date="2025-09" db="UniProtKB">
        <authorList>
            <consortium name="Ensembl"/>
        </authorList>
    </citation>
    <scope>IDENTIFICATION</scope>
</reference>
<feature type="region of interest" description="Disordered" evidence="10">
    <location>
        <begin position="679"/>
        <end position="795"/>
    </location>
</feature>
<evidence type="ECO:0000256" key="3">
    <source>
        <dbReference type="ARBA" id="ARBA00022491"/>
    </source>
</evidence>
<feature type="compositionally biased region" description="Polar residues" evidence="10">
    <location>
        <begin position="513"/>
        <end position="526"/>
    </location>
</feature>
<organism evidence="13 14">
    <name type="scientific">Pelusios castaneus</name>
    <name type="common">West African mud turtle</name>
    <dbReference type="NCBI Taxonomy" id="367368"/>
    <lineage>
        <taxon>Eukaryota</taxon>
        <taxon>Metazoa</taxon>
        <taxon>Chordata</taxon>
        <taxon>Craniata</taxon>
        <taxon>Vertebrata</taxon>
        <taxon>Euteleostomi</taxon>
        <taxon>Archelosauria</taxon>
        <taxon>Testudinata</taxon>
        <taxon>Testudines</taxon>
        <taxon>Pleurodira</taxon>
        <taxon>Pelomedusidae</taxon>
        <taxon>Pelusios</taxon>
    </lineage>
</organism>
<feature type="compositionally biased region" description="Basic and acidic residues" evidence="10">
    <location>
        <begin position="448"/>
        <end position="458"/>
    </location>
</feature>
<dbReference type="InterPro" id="IPR007759">
    <property type="entry name" value="Asxl_HARE-HTH"/>
</dbReference>
<feature type="compositionally biased region" description="Basic and acidic residues" evidence="10">
    <location>
        <begin position="1140"/>
        <end position="1153"/>
    </location>
</feature>
<feature type="compositionally biased region" description="Polar residues" evidence="10">
    <location>
        <begin position="468"/>
        <end position="482"/>
    </location>
</feature>
<feature type="region of interest" description="Disordered" evidence="10">
    <location>
        <begin position="977"/>
        <end position="1001"/>
    </location>
</feature>
<dbReference type="Proteomes" id="UP000694393">
    <property type="component" value="Unplaced"/>
</dbReference>
<dbReference type="InterPro" id="IPR026905">
    <property type="entry name" value="ASX-like_PHD"/>
</dbReference>
<reference evidence="13" key="1">
    <citation type="submission" date="2025-08" db="UniProtKB">
        <authorList>
            <consortium name="Ensembl"/>
        </authorList>
    </citation>
    <scope>IDENTIFICATION</scope>
</reference>
<dbReference type="GO" id="GO:0009887">
    <property type="term" value="P:animal organ morphogenesis"/>
    <property type="evidence" value="ECO:0007669"/>
    <property type="project" value="TreeGrafter"/>
</dbReference>
<keyword evidence="8" id="KW-0804">Transcription</keyword>
<dbReference type="GO" id="GO:0035517">
    <property type="term" value="C:PR-DUB complex"/>
    <property type="evidence" value="ECO:0007669"/>
    <property type="project" value="TreeGrafter"/>
</dbReference>
<dbReference type="PANTHER" id="PTHR13578">
    <property type="entry name" value="ADDITIONAL SEX COMBS LIKE PROTEIN ASXL"/>
    <property type="match status" value="1"/>
</dbReference>
<feature type="compositionally biased region" description="Low complexity" evidence="10">
    <location>
        <begin position="173"/>
        <end position="184"/>
    </location>
</feature>
<evidence type="ECO:0000259" key="11">
    <source>
        <dbReference type="PROSITE" id="PS51913"/>
    </source>
</evidence>
<evidence type="ECO:0000256" key="1">
    <source>
        <dbReference type="ARBA" id="ARBA00004123"/>
    </source>
</evidence>
<dbReference type="InterPro" id="IPR024811">
    <property type="entry name" value="ASX/ASX-like"/>
</dbReference>
<evidence type="ECO:0000256" key="2">
    <source>
        <dbReference type="ARBA" id="ARBA00006391"/>
    </source>
</evidence>
<evidence type="ECO:0000256" key="7">
    <source>
        <dbReference type="ARBA" id="ARBA00023015"/>
    </source>
</evidence>
<evidence type="ECO:0000259" key="12">
    <source>
        <dbReference type="PROSITE" id="PS51916"/>
    </source>
</evidence>
<feature type="compositionally biased region" description="Polar residues" evidence="10">
    <location>
        <begin position="584"/>
        <end position="596"/>
    </location>
</feature>
<sequence length="1426" mass="152188">MREKGRRKKGRTWAEAARTVLEKYPNTPMSHKEILQVIQKEGLKEISGTSPLACLNAMLHTNSRGEEGIFYKVPGRMGVYTLKKDVPDGLKELSDGSEESSDAQADSPSSENSSSSSSSDGVNNKERKKSRWKRKVPPRLPQTSSPQTSCPSPSVPAGKVISPSQKHSKKALKQALKQQQKQQQCRASTPVSSNQHLLLKPVKSASESTPTKPAWERRQSDGQSSSPQNSTSSSSPTVKAENSLTGLGKKPFQRSDRLHARQLKRTKCAEIDVETPDSILVNTNLRALINKHTFSVLPTDCQQRLLQLLPEVDRQVGADGLMKLSGSALNNEFFTSAAQGWKERLSEGEFTPEMQLRIRQEIEKEKKVELWKERFFESYYGQSSGMSPEESRRLTGNITTTDMESGNPPAEEMKCTRVSEAPRSKEEIIPLSKSKAQAIQVLSPAVKRGGEERREDVRPQIGKPAASVHSSDSTALTHSNQALARPLKGGEESMQRKTDEEKQHTPSKDLSVKENTSPSALATNKPKSPEAGEAEARMVSQATPQETPATEHMDVSAEGLKRKSETQEDVPVSREKKPRITDSCPYQQSFRTQPQSFPAAGEGAQVRKVPPLKIPVSRISPLPFLASQVSPRACFPTSGTSPGRTGARTLADIKAKAQLAKAQRAAAAAAAAAAATAASNGGAVPGPGPGGGGGGGGEENSAGASGTDKTGIQGSALEMAGAGSRGSARRPFPHCPGTHSQAETQATEPTSALRVSRAQLQQTPTVSGPAANRGTDSPSPAPPALKKTNRVKESPPNVIVSQVSKTSIDSSHLYTLSNDRQEKAPSGPAGLIQIPGAPPAEDEAVNINVSRPGADKNVPKSALTATEGTSLNIPRSKPLSPLRSSLAAAVSETEADVAVASTRSAPSYSTLSVPPCLNAHVAPLSTGGPLLKTSSSIPANNPLVAQLLQGKDVPMELIMPKPLTKVEIKTVPLAPNEAKGSGFSSTTSPAGNGFGGESGERQSNLTMQQLGKIFFPSRQLPHVPRTLPCVSGKDPRSSNVDQQCREALDKATQEQILQTLIKQVHRQNLFSVLQPSQLSLIHSGFQLDNSSTSQRFMLGFMGRRTSKPAMSGHYLLNISTYGRGSESFRRGLSMNPETRLCLRDPADDPKTEFGECEDIAGNGSSSDEGDADDESAGDEHEHIVKEEPLASQNSGQHEREQVSHSVNAFSDDNASARKTIKKEAVLSEQAAAIQASVHRFRGGQVFDGTALARDLIQAAQEQMAHAMRGKIVHSNPEAYSTPADCVLQQPPLLSGSHPPKLYGNTAAQLIGPSYSGTINVSTSPEGNQGSLMPGLSECNQLASSMGNVMSFSVTVTAIPASQAMNPGNRNQTIPVQAFGDNSNMEDSPSKCYCRLKAMIMCKGCGAFCHDDCIGPSKLCVSCLVVR</sequence>
<evidence type="ECO:0000313" key="13">
    <source>
        <dbReference type="Ensembl" id="ENSPCEP00000022881.1"/>
    </source>
</evidence>
<evidence type="ECO:0000256" key="10">
    <source>
        <dbReference type="SAM" id="MobiDB-lite"/>
    </source>
</evidence>
<feature type="region of interest" description="Disordered" evidence="10">
    <location>
        <begin position="1139"/>
        <end position="1214"/>
    </location>
</feature>
<comment type="similarity">
    <text evidence="2">Belongs to the Asx family.</text>
</comment>
<evidence type="ECO:0000256" key="6">
    <source>
        <dbReference type="ARBA" id="ARBA00022833"/>
    </source>
</evidence>
<feature type="domain" description="HTH HARE-type" evidence="11">
    <location>
        <begin position="11"/>
        <end position="85"/>
    </location>
</feature>
<dbReference type="Pfam" id="PF13919">
    <property type="entry name" value="ASXH"/>
    <property type="match status" value="1"/>
</dbReference>
<accession>A0A8C8SP70</accession>
<feature type="compositionally biased region" description="Gly residues" evidence="10">
    <location>
        <begin position="683"/>
        <end position="698"/>
    </location>
</feature>
<keyword evidence="7" id="KW-0805">Transcription regulation</keyword>
<feature type="compositionally biased region" description="Polar residues" evidence="10">
    <location>
        <begin position="185"/>
        <end position="196"/>
    </location>
</feature>
<evidence type="ECO:0000256" key="4">
    <source>
        <dbReference type="ARBA" id="ARBA00022723"/>
    </source>
</evidence>
<name>A0A8C8SP70_9SAUR</name>